<evidence type="ECO:0000313" key="2">
    <source>
        <dbReference type="EMBL" id="GAA2114203.1"/>
    </source>
</evidence>
<feature type="transmembrane region" description="Helical" evidence="1">
    <location>
        <begin position="12"/>
        <end position="29"/>
    </location>
</feature>
<comment type="caution">
    <text evidence="2">The sequence shown here is derived from an EMBL/GenBank/DDBJ whole genome shotgun (WGS) entry which is preliminary data.</text>
</comment>
<feature type="transmembrane region" description="Helical" evidence="1">
    <location>
        <begin position="41"/>
        <end position="59"/>
    </location>
</feature>
<keyword evidence="1" id="KW-1133">Transmembrane helix</keyword>
<keyword evidence="1" id="KW-0472">Membrane</keyword>
<protein>
    <recommendedName>
        <fullName evidence="4">DUF2238 domain-containing protein</fullName>
    </recommendedName>
</protein>
<feature type="transmembrane region" description="Helical" evidence="1">
    <location>
        <begin position="129"/>
        <end position="149"/>
    </location>
</feature>
<accession>A0ABN2XP64</accession>
<name>A0ABN2XP64_9MICC</name>
<dbReference type="EMBL" id="BAAAQA010000012">
    <property type="protein sequence ID" value="GAA2114203.1"/>
    <property type="molecule type" value="Genomic_DNA"/>
</dbReference>
<gene>
    <name evidence="2" type="ORF">GCM10009824_11290</name>
</gene>
<dbReference type="InterPro" id="IPR014509">
    <property type="entry name" value="YjdF-like"/>
</dbReference>
<evidence type="ECO:0008006" key="4">
    <source>
        <dbReference type="Google" id="ProtNLM"/>
    </source>
</evidence>
<evidence type="ECO:0000313" key="3">
    <source>
        <dbReference type="Proteomes" id="UP001500166"/>
    </source>
</evidence>
<sequence>MVKRVSLSGMLLRHAPLIVVELVLLVSFIGDTAGGNPESAVMAMGLLQVSLSPLVIEAIARVRIPLYLQLLYAVLIFTGGYMGSYLRFYDVWQPWDTIVHFYSGIMIALWADYILRAVMRKHRFQMPRWLHATVVTSFSALVAMLWEIGEFAADQMIGSRAQIDNYDTMIDMITGTLSALIVAVMLVLRSPERFTERAESRNSSFR</sequence>
<keyword evidence="1" id="KW-0812">Transmembrane</keyword>
<organism evidence="2 3">
    <name type="scientific">Kocuria atrinae</name>
    <dbReference type="NCBI Taxonomy" id="592377"/>
    <lineage>
        <taxon>Bacteria</taxon>
        <taxon>Bacillati</taxon>
        <taxon>Actinomycetota</taxon>
        <taxon>Actinomycetes</taxon>
        <taxon>Micrococcales</taxon>
        <taxon>Micrococcaceae</taxon>
        <taxon>Kocuria</taxon>
    </lineage>
</organism>
<dbReference type="Pfam" id="PF09997">
    <property type="entry name" value="DUF2238"/>
    <property type="match status" value="1"/>
</dbReference>
<feature type="transmembrane region" description="Helical" evidence="1">
    <location>
        <begin position="169"/>
        <end position="188"/>
    </location>
</feature>
<feature type="transmembrane region" description="Helical" evidence="1">
    <location>
        <begin position="98"/>
        <end position="117"/>
    </location>
</feature>
<proteinExistence type="predicted"/>
<keyword evidence="3" id="KW-1185">Reference proteome</keyword>
<dbReference type="Proteomes" id="UP001500166">
    <property type="component" value="Unassembled WGS sequence"/>
</dbReference>
<feature type="transmembrane region" description="Helical" evidence="1">
    <location>
        <begin position="66"/>
        <end position="86"/>
    </location>
</feature>
<evidence type="ECO:0000256" key="1">
    <source>
        <dbReference type="SAM" id="Phobius"/>
    </source>
</evidence>
<reference evidence="2 3" key="1">
    <citation type="journal article" date="2019" name="Int. J. Syst. Evol. Microbiol.">
        <title>The Global Catalogue of Microorganisms (GCM) 10K type strain sequencing project: providing services to taxonomists for standard genome sequencing and annotation.</title>
        <authorList>
            <consortium name="The Broad Institute Genomics Platform"/>
            <consortium name="The Broad Institute Genome Sequencing Center for Infectious Disease"/>
            <person name="Wu L."/>
            <person name="Ma J."/>
        </authorList>
    </citation>
    <scope>NUCLEOTIDE SEQUENCE [LARGE SCALE GENOMIC DNA]</scope>
    <source>
        <strain evidence="2 3">JCM 15914</strain>
    </source>
</reference>